<reference evidence="2 3" key="1">
    <citation type="submission" date="2024-06" db="EMBL/GenBank/DDBJ databases">
        <authorList>
            <person name="Kraege A."/>
            <person name="Thomma B."/>
        </authorList>
    </citation>
    <scope>NUCLEOTIDE SEQUENCE [LARGE SCALE GENOMIC DNA]</scope>
</reference>
<evidence type="ECO:0000313" key="3">
    <source>
        <dbReference type="Proteomes" id="UP001497392"/>
    </source>
</evidence>
<gene>
    <name evidence="2" type="primary">g5648</name>
    <name evidence="2" type="ORF">VP750_LOCUS4835</name>
</gene>
<feature type="compositionally biased region" description="Basic and acidic residues" evidence="1">
    <location>
        <begin position="399"/>
        <end position="417"/>
    </location>
</feature>
<proteinExistence type="predicted"/>
<feature type="region of interest" description="Disordered" evidence="1">
    <location>
        <begin position="396"/>
        <end position="464"/>
    </location>
</feature>
<evidence type="ECO:0000256" key="1">
    <source>
        <dbReference type="SAM" id="MobiDB-lite"/>
    </source>
</evidence>
<feature type="compositionally biased region" description="Basic and acidic residues" evidence="1">
    <location>
        <begin position="445"/>
        <end position="460"/>
    </location>
</feature>
<comment type="caution">
    <text evidence="2">The sequence shown here is derived from an EMBL/GenBank/DDBJ whole genome shotgun (WGS) entry which is preliminary data.</text>
</comment>
<sequence length="491" mass="54186">MKGVDLAKEIELTQEAIVEQKADIKTWTARYDRARTQSAISYIQGRLSKLKDQLGRLCQTKSHLIRLQAASNDGESSKNVEGVARSKFIREFEAMTRSFQEAMEKACGCNHPGLGASLEICGSDPQEADVLELLRRLPLCHFGLLEELYSPCCVPEAELSKLQRDMTEHLTPLQWGHEGRLCRQRIGLRWLGEKLCLDGTVVIPVHHSKPWIQAAFPGKAACMEAIGIDFLIAIKVPITEALAQRSHKKAPTPDELKDILKYVIGAYQLRSKAFVESNGLVGVWPKAMMQAIGLNEMAEESGPPQWILVFAGDLNRSLAIHRHKAAVHAVVMGGEENLEMDLRFMRHLLGKAKEAKEKGLCLTGNILGEADSIAAGSPAAGGPEDIWSFPAGAPLRATAPEEERSGKRRNQDEKAAREASTPAAGGPEDIWSFPAGAPLQATAPEEERPSKRHRQDEKAAWEASSWGFRRHMVLPCWRSSAGHSTRRRAPQ</sequence>
<dbReference type="Proteomes" id="UP001497392">
    <property type="component" value="Unassembled WGS sequence"/>
</dbReference>
<name>A0ABP1FVV6_9CHLO</name>
<accession>A0ABP1FVV6</accession>
<protein>
    <submittedName>
        <fullName evidence="2">G5648 protein</fullName>
    </submittedName>
</protein>
<organism evidence="2 3">
    <name type="scientific">Coccomyxa viridis</name>
    <dbReference type="NCBI Taxonomy" id="1274662"/>
    <lineage>
        <taxon>Eukaryota</taxon>
        <taxon>Viridiplantae</taxon>
        <taxon>Chlorophyta</taxon>
        <taxon>core chlorophytes</taxon>
        <taxon>Trebouxiophyceae</taxon>
        <taxon>Trebouxiophyceae incertae sedis</taxon>
        <taxon>Coccomyxaceae</taxon>
        <taxon>Coccomyxa</taxon>
    </lineage>
</organism>
<dbReference type="EMBL" id="CAXHTA020000008">
    <property type="protein sequence ID" value="CAL5223176.1"/>
    <property type="molecule type" value="Genomic_DNA"/>
</dbReference>
<evidence type="ECO:0000313" key="2">
    <source>
        <dbReference type="EMBL" id="CAL5223176.1"/>
    </source>
</evidence>
<keyword evidence="3" id="KW-1185">Reference proteome</keyword>